<comment type="caution">
    <text evidence="2">The sequence shown here is derived from an EMBL/GenBank/DDBJ whole genome shotgun (WGS) entry which is preliminary data.</text>
</comment>
<dbReference type="SUPFAM" id="SSF52096">
    <property type="entry name" value="ClpP/crotonase"/>
    <property type="match status" value="1"/>
</dbReference>
<dbReference type="InterPro" id="IPR029045">
    <property type="entry name" value="ClpP/crotonase-like_dom_sf"/>
</dbReference>
<feature type="transmembrane region" description="Helical" evidence="1">
    <location>
        <begin position="20"/>
        <end position="40"/>
    </location>
</feature>
<evidence type="ECO:0000256" key="1">
    <source>
        <dbReference type="SAM" id="Phobius"/>
    </source>
</evidence>
<feature type="transmembrane region" description="Helical" evidence="1">
    <location>
        <begin position="90"/>
        <end position="107"/>
    </location>
</feature>
<reference evidence="3" key="1">
    <citation type="journal article" date="2019" name="Int. J. Syst. Evol. Microbiol.">
        <title>The Global Catalogue of Microorganisms (GCM) 10K type strain sequencing project: providing services to taxonomists for standard genome sequencing and annotation.</title>
        <authorList>
            <consortium name="The Broad Institute Genomics Platform"/>
            <consortium name="The Broad Institute Genome Sequencing Center for Infectious Disease"/>
            <person name="Wu L."/>
            <person name="Ma J."/>
        </authorList>
    </citation>
    <scope>NUCLEOTIDE SEQUENCE [LARGE SCALE GENOMIC DNA]</scope>
    <source>
        <strain evidence="3">CECT 8288</strain>
    </source>
</reference>
<name>A0ABV7WLT3_9GAMM</name>
<gene>
    <name evidence="2" type="ORF">ACFOND_00880</name>
</gene>
<proteinExistence type="predicted"/>
<evidence type="ECO:0008006" key="4">
    <source>
        <dbReference type="Google" id="ProtNLM"/>
    </source>
</evidence>
<dbReference type="Gene3D" id="3.90.226.10">
    <property type="entry name" value="2-enoyl-CoA Hydratase, Chain A, domain 1"/>
    <property type="match status" value="1"/>
</dbReference>
<keyword evidence="1" id="KW-1133">Transmembrane helix</keyword>
<sequence>MWNYIKLHWQGDRTQGTAFWINVVLLLVFVKFSIAILSITNIIQDQVVSTRLGLLLITLTVALVLPWSFIGSFRSTWKHIRLFRDRTTGGWLMVLLVLTLLYCAHQIKGYWPGLTNMVHIAMKQDTESFSSISGNERLLVSGYLTYGSSSTIIDQLNNNGSLKTVEFNLEGGHLHEARKLSRYLAINKYNTHIEQRCAENCLIAYLGGEKRTASESADISFHHYRGYDNGYRSDWTITREQNADRKYFKRRGVLEKATFILYYKQTDDKAQSFSIPTLKTYNIVNN</sequence>
<keyword evidence="1" id="KW-0812">Transmembrane</keyword>
<accession>A0ABV7WLT3</accession>
<organism evidence="2 3">
    <name type="scientific">Reinekea marina</name>
    <dbReference type="NCBI Taxonomy" id="1310421"/>
    <lineage>
        <taxon>Bacteria</taxon>
        <taxon>Pseudomonadati</taxon>
        <taxon>Pseudomonadota</taxon>
        <taxon>Gammaproteobacteria</taxon>
        <taxon>Oceanospirillales</taxon>
        <taxon>Saccharospirillaceae</taxon>
        <taxon>Reinekea</taxon>
    </lineage>
</organism>
<evidence type="ECO:0000313" key="3">
    <source>
        <dbReference type="Proteomes" id="UP001595710"/>
    </source>
</evidence>
<keyword evidence="1" id="KW-0472">Membrane</keyword>
<dbReference type="EMBL" id="JBHRYN010000003">
    <property type="protein sequence ID" value="MFC3700176.1"/>
    <property type="molecule type" value="Genomic_DNA"/>
</dbReference>
<keyword evidence="3" id="KW-1185">Reference proteome</keyword>
<evidence type="ECO:0000313" key="2">
    <source>
        <dbReference type="EMBL" id="MFC3700176.1"/>
    </source>
</evidence>
<dbReference type="RefSeq" id="WP_290280894.1">
    <property type="nucleotide sequence ID" value="NZ_JAUFQI010000001.1"/>
</dbReference>
<dbReference type="Proteomes" id="UP001595710">
    <property type="component" value="Unassembled WGS sequence"/>
</dbReference>
<protein>
    <recommendedName>
        <fullName evidence="4">DUF805 domain-containing protein</fullName>
    </recommendedName>
</protein>
<feature type="transmembrane region" description="Helical" evidence="1">
    <location>
        <begin position="52"/>
        <end position="70"/>
    </location>
</feature>